<evidence type="ECO:0000313" key="3">
    <source>
        <dbReference type="Proteomes" id="UP000005408"/>
    </source>
</evidence>
<dbReference type="Gene3D" id="1.20.1280.50">
    <property type="match status" value="1"/>
</dbReference>
<dbReference type="PANTHER" id="PTHR20872:SF1">
    <property type="entry name" value="F-BOX DOMAIN-CONTAINING PROTEIN"/>
    <property type="match status" value="1"/>
</dbReference>
<dbReference type="OMA" id="TEVSINC"/>
<organism evidence="2 3">
    <name type="scientific">Magallana gigas</name>
    <name type="common">Pacific oyster</name>
    <name type="synonym">Crassostrea gigas</name>
    <dbReference type="NCBI Taxonomy" id="29159"/>
    <lineage>
        <taxon>Eukaryota</taxon>
        <taxon>Metazoa</taxon>
        <taxon>Spiralia</taxon>
        <taxon>Lophotrochozoa</taxon>
        <taxon>Mollusca</taxon>
        <taxon>Bivalvia</taxon>
        <taxon>Autobranchia</taxon>
        <taxon>Pteriomorphia</taxon>
        <taxon>Ostreida</taxon>
        <taxon>Ostreoidea</taxon>
        <taxon>Ostreidae</taxon>
        <taxon>Magallana</taxon>
    </lineage>
</organism>
<proteinExistence type="predicted"/>
<dbReference type="InterPro" id="IPR001810">
    <property type="entry name" value="F-box_dom"/>
</dbReference>
<dbReference type="InterPro" id="IPR036047">
    <property type="entry name" value="F-box-like_dom_sf"/>
</dbReference>
<accession>A0A8W8K2Z0</accession>
<evidence type="ECO:0000313" key="2">
    <source>
        <dbReference type="EnsemblMetazoa" id="G21708.1:cds"/>
    </source>
</evidence>
<dbReference type="InterPro" id="IPR032675">
    <property type="entry name" value="LRR_dom_sf"/>
</dbReference>
<sequence>MATVNSSDWNVVPDLVLLNVFFQLEDEDRLSMALVCKNWYRLFQSPQLWRNRRVIFSTEKPYTTATNSVGFLKTFGKNLRVLTVGFAMPNFRNAKQISKAVEFYFNKATNIPDLRLREFTLQNANMELYWHFILSRKRIISSLCRFLRRLHELTLINLIAAKMSLTDGCRVLESLGRGQASKTLQTVFIEDMFQAYISPNKHKRYTQAMSKFKSISWIYTNYDTINAQIMKNIANCMGEQFQKLTLTIDCDVSSNIIRSEDWNNFAEHCPNAEVVVYIYASAFKQDVPSILVPGIPLKEIDIVSWPSVDSARRALESNISSTLCHVALTYSNRIECLTLHLDRNPPIDSDLLLLLRSCRRLQELNLYCKLQVETVQMMCQMQQQRAIDLRAITLAIHGLTESEWSTLTRIRGELIQAVSRRKDRLLDVGHAGGAGNSSNHNHTSPAV</sequence>
<dbReference type="Proteomes" id="UP000005408">
    <property type="component" value="Unassembled WGS sequence"/>
</dbReference>
<dbReference type="SUPFAM" id="SSF81383">
    <property type="entry name" value="F-box domain"/>
    <property type="match status" value="1"/>
</dbReference>
<dbReference type="SMART" id="SM00256">
    <property type="entry name" value="FBOX"/>
    <property type="match status" value="1"/>
</dbReference>
<protein>
    <recommendedName>
        <fullName evidence="1">F-box domain-containing protein</fullName>
    </recommendedName>
</protein>
<dbReference type="SUPFAM" id="SSF52047">
    <property type="entry name" value="RNI-like"/>
    <property type="match status" value="1"/>
</dbReference>
<name>A0A8W8K2Z0_MAGGI</name>
<dbReference type="EnsemblMetazoa" id="G21708.1">
    <property type="protein sequence ID" value="G21708.1:cds"/>
    <property type="gene ID" value="G21708"/>
</dbReference>
<keyword evidence="3" id="KW-1185">Reference proteome</keyword>
<dbReference type="OrthoDB" id="6078011at2759"/>
<evidence type="ECO:0000259" key="1">
    <source>
        <dbReference type="PROSITE" id="PS50181"/>
    </source>
</evidence>
<dbReference type="PROSITE" id="PS50181">
    <property type="entry name" value="FBOX"/>
    <property type="match status" value="1"/>
</dbReference>
<reference evidence="2" key="1">
    <citation type="submission" date="2022-08" db="UniProtKB">
        <authorList>
            <consortium name="EnsemblMetazoa"/>
        </authorList>
    </citation>
    <scope>IDENTIFICATION</scope>
    <source>
        <strain evidence="2">05x7-T-G4-1.051#20</strain>
    </source>
</reference>
<dbReference type="AlphaFoldDB" id="A0A8W8K2Z0"/>
<dbReference type="Pfam" id="PF12937">
    <property type="entry name" value="F-box-like"/>
    <property type="match status" value="1"/>
</dbReference>
<dbReference type="Gene3D" id="3.80.10.10">
    <property type="entry name" value="Ribonuclease Inhibitor"/>
    <property type="match status" value="1"/>
</dbReference>
<dbReference type="PANTHER" id="PTHR20872">
    <property type="match status" value="1"/>
</dbReference>
<feature type="domain" description="F-box" evidence="1">
    <location>
        <begin position="6"/>
        <end position="52"/>
    </location>
</feature>